<comment type="caution">
    <text evidence="7">The sequence shown here is derived from an EMBL/GenBank/DDBJ whole genome shotgun (WGS) entry which is preliminary data.</text>
</comment>
<evidence type="ECO:0000256" key="4">
    <source>
        <dbReference type="PROSITE-ProRule" id="PRU00320"/>
    </source>
</evidence>
<name>A0A9D4SPC5_RHISA</name>
<feature type="domain" description="HTH psq-type" evidence="6">
    <location>
        <begin position="338"/>
        <end position="390"/>
    </location>
</feature>
<keyword evidence="2 4" id="KW-0238">DNA-binding</keyword>
<dbReference type="InterPro" id="IPR035892">
    <property type="entry name" value="C2_domain_sf"/>
</dbReference>
<dbReference type="SUPFAM" id="SSF49562">
    <property type="entry name" value="C2 domain (Calcium/lipid-binding domain, CaLB)"/>
    <property type="match status" value="1"/>
</dbReference>
<dbReference type="PROSITE" id="PS50960">
    <property type="entry name" value="HTH_PSQ"/>
    <property type="match status" value="1"/>
</dbReference>
<dbReference type="AlphaFoldDB" id="A0A9D4SPC5"/>
<dbReference type="GO" id="GO:0006511">
    <property type="term" value="P:ubiquitin-dependent protein catabolic process"/>
    <property type="evidence" value="ECO:0007669"/>
    <property type="project" value="TreeGrafter"/>
</dbReference>
<dbReference type="Pfam" id="PF03221">
    <property type="entry name" value="HTH_Tnp_Tc5"/>
    <property type="match status" value="1"/>
</dbReference>
<evidence type="ECO:0000256" key="3">
    <source>
        <dbReference type="ARBA" id="ARBA00023242"/>
    </source>
</evidence>
<feature type="DNA-binding region" description="H-T-H motif" evidence="4">
    <location>
        <begin position="366"/>
        <end position="386"/>
    </location>
</feature>
<evidence type="ECO:0000313" key="7">
    <source>
        <dbReference type="EMBL" id="KAH7938752.1"/>
    </source>
</evidence>
<feature type="domain" description="C2" evidence="5">
    <location>
        <begin position="67"/>
        <end position="190"/>
    </location>
</feature>
<dbReference type="PANTHER" id="PTHR16461">
    <property type="entry name" value="TOLL-INTERACTING PROTEIN"/>
    <property type="match status" value="1"/>
</dbReference>
<dbReference type="EMBL" id="JABSTV010001254">
    <property type="protein sequence ID" value="KAH7938752.1"/>
    <property type="molecule type" value="Genomic_DNA"/>
</dbReference>
<dbReference type="CDD" id="cd04016">
    <property type="entry name" value="C2_Tollip"/>
    <property type="match status" value="1"/>
</dbReference>
<dbReference type="SUPFAM" id="SSF46689">
    <property type="entry name" value="Homeodomain-like"/>
    <property type="match status" value="2"/>
</dbReference>
<dbReference type="GO" id="GO:0043130">
    <property type="term" value="F:ubiquitin binding"/>
    <property type="evidence" value="ECO:0007669"/>
    <property type="project" value="TreeGrafter"/>
</dbReference>
<dbReference type="InterPro" id="IPR037301">
    <property type="entry name" value="Tollip_C2"/>
</dbReference>
<dbReference type="VEuPathDB" id="VectorBase:RSAN_026291"/>
<evidence type="ECO:0000313" key="8">
    <source>
        <dbReference type="Proteomes" id="UP000821837"/>
    </source>
</evidence>
<dbReference type="PANTHER" id="PTHR16461:SF5">
    <property type="entry name" value="TOLL-INTERACTING PROTEIN"/>
    <property type="match status" value="1"/>
</dbReference>
<evidence type="ECO:0000259" key="6">
    <source>
        <dbReference type="PROSITE" id="PS50960"/>
    </source>
</evidence>
<dbReference type="VEuPathDB" id="VectorBase:RSAN_030142"/>
<dbReference type="FunFam" id="2.60.40.150:FF:000055">
    <property type="entry name" value="Toll-interacting protein-like Protein"/>
    <property type="match status" value="1"/>
</dbReference>
<evidence type="ECO:0000259" key="5">
    <source>
        <dbReference type="PROSITE" id="PS50004"/>
    </source>
</evidence>
<dbReference type="InterPro" id="IPR006600">
    <property type="entry name" value="HTH_CenpB_DNA-bd_dom"/>
</dbReference>
<organism evidence="7 8">
    <name type="scientific">Rhipicephalus sanguineus</name>
    <name type="common">Brown dog tick</name>
    <name type="synonym">Ixodes sanguineus</name>
    <dbReference type="NCBI Taxonomy" id="34632"/>
    <lineage>
        <taxon>Eukaryota</taxon>
        <taxon>Metazoa</taxon>
        <taxon>Ecdysozoa</taxon>
        <taxon>Arthropoda</taxon>
        <taxon>Chelicerata</taxon>
        <taxon>Arachnida</taxon>
        <taxon>Acari</taxon>
        <taxon>Parasitiformes</taxon>
        <taxon>Ixodida</taxon>
        <taxon>Ixodoidea</taxon>
        <taxon>Ixodidae</taxon>
        <taxon>Rhipicephalinae</taxon>
        <taxon>Rhipicephalus</taxon>
        <taxon>Rhipicephalus</taxon>
    </lineage>
</organism>
<keyword evidence="3 4" id="KW-0539">Nucleus</keyword>
<accession>A0A9D4SPC5</accession>
<comment type="subcellular location">
    <subcellularLocation>
        <location evidence="1 4">Nucleus</location>
    </subcellularLocation>
</comment>
<sequence>MIFIPFIFPIGGCTSVRRLWPYAERTRITRYDVYHFPQNALLVGELPGDFLRVDTTPATGTQSQISVDEQTAIALQQQLSGAAFTTAQAVGRLSISVIQAKLVKNYGVTRMDPYVRIRIGHNVYETHTDYNGAKNPHWNKLFHCFLSPGVTAFLVEIYDECAFTVNEKIAWAHVVIPEAVFSGQTVDIWHPLSGRQGESKEGNINLVLSYQAIPPGSLAAPPVVLVNTPYMMPGVVQYPAAAGYVYPPYTVPVARPGMVAAGPGFNPALQPAAQQQPAPVPITEDDRRSSKRQLMASQLHAAPQITKRLLRRFRFLASLLISLRSCADSAFPRAVATMATRGPYRTLDLATKVKILKEVEQGGTAKQDIAQKYGIKPNSLSNILKNKRSVLDAFENDQFKMSRKRMRTGAHPELEQALLIWIREARSNRLPLSGDIVAAKASSLAIMLGIENFASSDGACGFIPSGADDDASCTVGEEDTSELDVDGLLPALGDAPVEEYVATDSSVETCGALSDAEIVEMVRPREPSHETEVDDNDAASEPLPRAADVAAGLALAQRFFAAESNAEEALRHIYSLQDLLSAARFSKQKQTAITDFFS</sequence>
<dbReference type="Gene3D" id="1.10.10.60">
    <property type="entry name" value="Homeodomain-like"/>
    <property type="match status" value="2"/>
</dbReference>
<reference evidence="7" key="1">
    <citation type="journal article" date="2020" name="Cell">
        <title>Large-Scale Comparative Analyses of Tick Genomes Elucidate Their Genetic Diversity and Vector Capacities.</title>
        <authorList>
            <consortium name="Tick Genome and Microbiome Consortium (TIGMIC)"/>
            <person name="Jia N."/>
            <person name="Wang J."/>
            <person name="Shi W."/>
            <person name="Du L."/>
            <person name="Sun Y."/>
            <person name="Zhan W."/>
            <person name="Jiang J.F."/>
            <person name="Wang Q."/>
            <person name="Zhang B."/>
            <person name="Ji P."/>
            <person name="Bell-Sakyi L."/>
            <person name="Cui X.M."/>
            <person name="Yuan T.T."/>
            <person name="Jiang B.G."/>
            <person name="Yang W.F."/>
            <person name="Lam T.T."/>
            <person name="Chang Q.C."/>
            <person name="Ding S.J."/>
            <person name="Wang X.J."/>
            <person name="Zhu J.G."/>
            <person name="Ruan X.D."/>
            <person name="Zhao L."/>
            <person name="Wei J.T."/>
            <person name="Ye R.Z."/>
            <person name="Que T.C."/>
            <person name="Du C.H."/>
            <person name="Zhou Y.H."/>
            <person name="Cheng J.X."/>
            <person name="Dai P.F."/>
            <person name="Guo W.B."/>
            <person name="Han X.H."/>
            <person name="Huang E.J."/>
            <person name="Li L.F."/>
            <person name="Wei W."/>
            <person name="Gao Y.C."/>
            <person name="Liu J.Z."/>
            <person name="Shao H.Z."/>
            <person name="Wang X."/>
            <person name="Wang C.C."/>
            <person name="Yang T.C."/>
            <person name="Huo Q.B."/>
            <person name="Li W."/>
            <person name="Chen H.Y."/>
            <person name="Chen S.E."/>
            <person name="Zhou L.G."/>
            <person name="Ni X.B."/>
            <person name="Tian J.H."/>
            <person name="Sheng Y."/>
            <person name="Liu T."/>
            <person name="Pan Y.S."/>
            <person name="Xia L.Y."/>
            <person name="Li J."/>
            <person name="Zhao F."/>
            <person name="Cao W.C."/>
        </authorList>
    </citation>
    <scope>NUCLEOTIDE SEQUENCE</scope>
    <source>
        <strain evidence="7">Rsan-2018</strain>
    </source>
</reference>
<dbReference type="GO" id="GO:0005634">
    <property type="term" value="C:nucleus"/>
    <property type="evidence" value="ECO:0007669"/>
    <property type="project" value="UniProtKB-SubCell"/>
</dbReference>
<gene>
    <name evidence="7" type="ORF">HPB52_000171</name>
</gene>
<dbReference type="GO" id="GO:0031624">
    <property type="term" value="F:ubiquitin conjugating enzyme binding"/>
    <property type="evidence" value="ECO:0007669"/>
    <property type="project" value="TreeGrafter"/>
</dbReference>
<dbReference type="PROSITE" id="PS50004">
    <property type="entry name" value="C2"/>
    <property type="match status" value="1"/>
</dbReference>
<evidence type="ECO:0000256" key="1">
    <source>
        <dbReference type="ARBA" id="ARBA00004123"/>
    </source>
</evidence>
<dbReference type="GO" id="GO:0005737">
    <property type="term" value="C:cytoplasm"/>
    <property type="evidence" value="ECO:0007669"/>
    <property type="project" value="TreeGrafter"/>
</dbReference>
<dbReference type="InterPro" id="IPR009057">
    <property type="entry name" value="Homeodomain-like_sf"/>
</dbReference>
<dbReference type="Gene3D" id="2.60.40.150">
    <property type="entry name" value="C2 domain"/>
    <property type="match status" value="1"/>
</dbReference>
<dbReference type="Pfam" id="PF00168">
    <property type="entry name" value="C2"/>
    <property type="match status" value="1"/>
</dbReference>
<dbReference type="GO" id="GO:0003677">
    <property type="term" value="F:DNA binding"/>
    <property type="evidence" value="ECO:0007669"/>
    <property type="project" value="UniProtKB-UniRule"/>
</dbReference>
<evidence type="ECO:0000256" key="2">
    <source>
        <dbReference type="ARBA" id="ARBA00023125"/>
    </source>
</evidence>
<keyword evidence="8" id="KW-1185">Reference proteome</keyword>
<dbReference type="Proteomes" id="UP000821837">
    <property type="component" value="Chromosome 8"/>
</dbReference>
<dbReference type="Pfam" id="PF04218">
    <property type="entry name" value="CENP-B_N"/>
    <property type="match status" value="1"/>
</dbReference>
<dbReference type="VEuPathDB" id="VectorBase:RSAN_054429"/>
<dbReference type="SMART" id="SM00239">
    <property type="entry name" value="C2"/>
    <property type="match status" value="1"/>
</dbReference>
<dbReference type="InterPro" id="IPR000008">
    <property type="entry name" value="C2_dom"/>
</dbReference>
<protein>
    <recommendedName>
        <fullName evidence="9">HTH psq-type domain-containing protein</fullName>
    </recommendedName>
</protein>
<dbReference type="InterPro" id="IPR007889">
    <property type="entry name" value="HTH_Psq"/>
</dbReference>
<proteinExistence type="predicted"/>
<reference evidence="7" key="2">
    <citation type="submission" date="2021-09" db="EMBL/GenBank/DDBJ databases">
        <authorList>
            <person name="Jia N."/>
            <person name="Wang J."/>
            <person name="Shi W."/>
            <person name="Du L."/>
            <person name="Sun Y."/>
            <person name="Zhan W."/>
            <person name="Jiang J."/>
            <person name="Wang Q."/>
            <person name="Zhang B."/>
            <person name="Ji P."/>
            <person name="Sakyi L.B."/>
            <person name="Cui X."/>
            <person name="Yuan T."/>
            <person name="Jiang B."/>
            <person name="Yang W."/>
            <person name="Lam T.T.-Y."/>
            <person name="Chang Q."/>
            <person name="Ding S."/>
            <person name="Wang X."/>
            <person name="Zhu J."/>
            <person name="Ruan X."/>
            <person name="Zhao L."/>
            <person name="Wei J."/>
            <person name="Que T."/>
            <person name="Du C."/>
            <person name="Cheng J."/>
            <person name="Dai P."/>
            <person name="Han X."/>
            <person name="Huang E."/>
            <person name="Gao Y."/>
            <person name="Liu J."/>
            <person name="Shao H."/>
            <person name="Ye R."/>
            <person name="Li L."/>
            <person name="Wei W."/>
            <person name="Wang X."/>
            <person name="Wang C."/>
            <person name="Huo Q."/>
            <person name="Li W."/>
            <person name="Guo W."/>
            <person name="Chen H."/>
            <person name="Chen S."/>
            <person name="Zhou L."/>
            <person name="Zhou L."/>
            <person name="Ni X."/>
            <person name="Tian J."/>
            <person name="Zhou Y."/>
            <person name="Sheng Y."/>
            <person name="Liu T."/>
            <person name="Pan Y."/>
            <person name="Xia L."/>
            <person name="Li J."/>
            <person name="Zhao F."/>
            <person name="Cao W."/>
        </authorList>
    </citation>
    <scope>NUCLEOTIDE SEQUENCE</scope>
    <source>
        <strain evidence="7">Rsan-2018</strain>
        <tissue evidence="7">Larvae</tissue>
    </source>
</reference>
<evidence type="ECO:0008006" key="9">
    <source>
        <dbReference type="Google" id="ProtNLM"/>
    </source>
</evidence>